<dbReference type="InterPro" id="IPR036383">
    <property type="entry name" value="TSP1_rpt_sf"/>
</dbReference>
<dbReference type="Gene3D" id="2.20.100.10">
    <property type="entry name" value="Thrombospondin type-1 (TSP1) repeat"/>
    <property type="match status" value="1"/>
</dbReference>
<dbReference type="FunFam" id="2.20.100.10:FF:000001">
    <property type="entry name" value="semaphorin-5A isoform X1"/>
    <property type="match status" value="1"/>
</dbReference>
<evidence type="ECO:0000313" key="4">
    <source>
        <dbReference type="WBParaSite" id="nRc.2.0.1.t26108-RA"/>
    </source>
</evidence>
<proteinExistence type="predicted"/>
<dbReference type="PANTHER" id="PTHR16311:SF3">
    <property type="entry name" value="THROMBOSPONDIN TYPE-1 DOMAIN-CONTAINING PROTEIN 1"/>
    <property type="match status" value="1"/>
</dbReference>
<keyword evidence="2" id="KW-0472">Membrane</keyword>
<dbReference type="InterPro" id="IPR038877">
    <property type="entry name" value="THSD1"/>
</dbReference>
<keyword evidence="2" id="KW-1133">Transmembrane helix</keyword>
<dbReference type="Pfam" id="PF00090">
    <property type="entry name" value="TSP_1"/>
    <property type="match status" value="1"/>
</dbReference>
<dbReference type="PANTHER" id="PTHR16311">
    <property type="entry name" value="THROMBOSPONDIN TYPE I DOMAIN-CONTAINING 1"/>
    <property type="match status" value="1"/>
</dbReference>
<keyword evidence="3" id="KW-1185">Reference proteome</keyword>
<dbReference type="InterPro" id="IPR000884">
    <property type="entry name" value="TSP1_rpt"/>
</dbReference>
<keyword evidence="1" id="KW-1015">Disulfide bond</keyword>
<dbReference type="SUPFAM" id="SSF82895">
    <property type="entry name" value="TSP-1 type 1 repeat"/>
    <property type="match status" value="1"/>
</dbReference>
<organism evidence="3 4">
    <name type="scientific">Romanomermis culicivorax</name>
    <name type="common">Nematode worm</name>
    <dbReference type="NCBI Taxonomy" id="13658"/>
    <lineage>
        <taxon>Eukaryota</taxon>
        <taxon>Metazoa</taxon>
        <taxon>Ecdysozoa</taxon>
        <taxon>Nematoda</taxon>
        <taxon>Enoplea</taxon>
        <taxon>Dorylaimia</taxon>
        <taxon>Mermithida</taxon>
        <taxon>Mermithoidea</taxon>
        <taxon>Mermithidae</taxon>
        <taxon>Romanomermis</taxon>
    </lineage>
</organism>
<accession>A0A915JJ15</accession>
<reference evidence="4" key="1">
    <citation type="submission" date="2022-11" db="UniProtKB">
        <authorList>
            <consortium name="WormBaseParasite"/>
        </authorList>
    </citation>
    <scope>IDENTIFICATION</scope>
</reference>
<dbReference type="SMART" id="SM00209">
    <property type="entry name" value="TSP1"/>
    <property type="match status" value="1"/>
</dbReference>
<feature type="transmembrane region" description="Helical" evidence="2">
    <location>
        <begin position="683"/>
        <end position="705"/>
    </location>
</feature>
<name>A0A915JJ15_ROMCU</name>
<evidence type="ECO:0000256" key="2">
    <source>
        <dbReference type="SAM" id="Phobius"/>
    </source>
</evidence>
<dbReference type="GO" id="GO:0071944">
    <property type="term" value="C:cell periphery"/>
    <property type="evidence" value="ECO:0007669"/>
    <property type="project" value="TreeGrafter"/>
</dbReference>
<keyword evidence="2" id="KW-0812">Transmembrane</keyword>
<evidence type="ECO:0000313" key="3">
    <source>
        <dbReference type="Proteomes" id="UP000887565"/>
    </source>
</evidence>
<dbReference type="WBParaSite" id="nRc.2.0.1.t26108-RA">
    <property type="protein sequence ID" value="nRc.2.0.1.t26108-RA"/>
    <property type="gene ID" value="nRc.2.0.1.g26108"/>
</dbReference>
<protein>
    <submittedName>
        <fullName evidence="4">Uncharacterized protein</fullName>
    </submittedName>
</protein>
<evidence type="ECO:0000256" key="1">
    <source>
        <dbReference type="ARBA" id="ARBA00023157"/>
    </source>
</evidence>
<dbReference type="PROSITE" id="PS50092">
    <property type="entry name" value="TSP1"/>
    <property type="match status" value="1"/>
</dbReference>
<dbReference type="Proteomes" id="UP000887565">
    <property type="component" value="Unplaced"/>
</dbReference>
<dbReference type="AlphaFoldDB" id="A0A915JJ15"/>
<sequence>ACLPQAAAVIVRHSIVYRKLRRYDGLKRWPAAKRDAVVYKCCSSLLGLINQYEEPILILPSSYYAFSGDFEATLIIPLVWDTVFNNSLPFRFLNFILEQVDRNRNCSINHTFIIHGSEENTSNLNDTFDSISDTGYPSLQSRDHLTREPQRLKFFDCPCLQRPGLYKIKTCLIKQERRNEINRKNATSKSDGTSKWAFERNFRVMESNISVRFMKKDERKEIGAISQWSDNIQIKIQVGQRFQNINRTSLTLDYWNFTLEPSPMVVQNLTPGKHWWTENETLIDLPCEIFDKPGLWTISLKIFTNRNSLDAIFRSSKLRVKLNDQYKLKMATRTIFPCYSPGVSISFDFPTTCPKIYDEKSLKSNLEFSHFIRLYGISRNFAQQGKRVTKYLAEKRIAPAQAVLDFNCNYFDLIYFEYCFTFVTLFDDGMVFEHDRKCLSTQESRYNPINGGWSPWLSWGPCAVSCGQGIRSRARICNYPKPKYYGSYCQGRGLDVELCEANSACPKFNHQVSFSTDRCKCGCLLNQSEDVVVINLSSCKHSGQFKWIIESDSPSSRVFLKILSTNFLYGVKQALYIRSSMMTADNSSKSNGILLFKSFHDPENFEYQHDSMLSNENAKNRKTWIASRSNRVIIEYQVFWNLNLSFSNVDRTFYGAVIKYKIFETSNNGKYRFTIDKATFSNIFIPLIFIICLLIVLMAIFYHLFVKAQNRIKDEEKSRQFRFNHNHYRNGKFDAESTIKNNPIALAFEDERNSSTMIKVQITPLSRTDEVGEEKKPLLLLLRRKSSNLPKIPEEMQISTHTQSTRLSAMTQNSNDIGGSSPRLIGKNFRSIGIQLNSPALLLKRHSSSESKFSASTVKCSSIILKSTNQNGVDQKGGVDNNGGDDVSPNLSWTGLESQPDFEYDYSEFAVPGSLLNPGEWPPPPVLHSEIFIDDIIAESELMATAANNKNCGDDGENVTNSKTSISTQVYHMDAIVNDNEDDNCQKLFDNLRFSPRFHYL</sequence>